<feature type="coiled-coil region" evidence="1">
    <location>
        <begin position="277"/>
        <end position="311"/>
    </location>
</feature>
<protein>
    <recommendedName>
        <fullName evidence="2">FAR1 domain-containing protein</fullName>
    </recommendedName>
</protein>
<sequence>MGDWVPQVGMEFETLEAAWKYWVNYGKKMGFSVRKHYLNKSKIDGEITSRRFLCAKEGIRKEDKRDQLTRHHREETRTNCPVRLGVSLVRETGKYKVYDFVSEHNHVLHLPETAYMMRSQRGISEAQAFAVNLAYASGIKPKAAHELMSREAGGRANLGYIEIDQKNYLRTRRQRSLIYGEAGSLLRMSMTMHQQPLIKSRNESQPMHEYIVMLFGQEKEYKVFDVLDIKIIPGLYLLKRWTREAKNGYVLDRSGRDVQEDVNLDITARYRRLASRAADFEEAYVLVERAVNELEKQVEDIAKKSSNVNLDNSVAQVSMLGANELVSHGESFENLVENVKGLKKKEGRKGGKRLRNWVEKQPRRKKKIPENMNKGQYTFKGPDVGFNHARIPLGDRTNNYFDSENYLGL</sequence>
<dbReference type="EMBL" id="OIVN01000640">
    <property type="protein sequence ID" value="SPC83356.1"/>
    <property type="molecule type" value="Genomic_DNA"/>
</dbReference>
<dbReference type="PANTHER" id="PTHR47718:SF2">
    <property type="entry name" value="PROTEIN FAR1-RELATED SEQUENCE 5-LIKE"/>
    <property type="match status" value="1"/>
</dbReference>
<dbReference type="InterPro" id="IPR004330">
    <property type="entry name" value="FAR1_DNA_bnd_dom"/>
</dbReference>
<dbReference type="AlphaFoldDB" id="A0A2N9EX94"/>
<feature type="domain" description="FAR1" evidence="2">
    <location>
        <begin position="21"/>
        <end position="108"/>
    </location>
</feature>
<evidence type="ECO:0000259" key="2">
    <source>
        <dbReference type="Pfam" id="PF03101"/>
    </source>
</evidence>
<dbReference type="Pfam" id="PF03101">
    <property type="entry name" value="FAR1"/>
    <property type="match status" value="1"/>
</dbReference>
<accession>A0A2N9EX94</accession>
<evidence type="ECO:0000256" key="1">
    <source>
        <dbReference type="SAM" id="Coils"/>
    </source>
</evidence>
<keyword evidence="1" id="KW-0175">Coiled coil</keyword>
<name>A0A2N9EX94_FAGSY</name>
<evidence type="ECO:0000313" key="3">
    <source>
        <dbReference type="EMBL" id="SPC83356.1"/>
    </source>
</evidence>
<reference evidence="3" key="1">
    <citation type="submission" date="2018-02" db="EMBL/GenBank/DDBJ databases">
        <authorList>
            <person name="Cohen D.B."/>
            <person name="Kent A.D."/>
        </authorList>
    </citation>
    <scope>NUCLEOTIDE SEQUENCE</scope>
</reference>
<dbReference type="PANTHER" id="PTHR47718">
    <property type="entry name" value="OS01G0519700 PROTEIN"/>
    <property type="match status" value="1"/>
</dbReference>
<proteinExistence type="predicted"/>
<organism evidence="3">
    <name type="scientific">Fagus sylvatica</name>
    <name type="common">Beechnut</name>
    <dbReference type="NCBI Taxonomy" id="28930"/>
    <lineage>
        <taxon>Eukaryota</taxon>
        <taxon>Viridiplantae</taxon>
        <taxon>Streptophyta</taxon>
        <taxon>Embryophyta</taxon>
        <taxon>Tracheophyta</taxon>
        <taxon>Spermatophyta</taxon>
        <taxon>Magnoliopsida</taxon>
        <taxon>eudicotyledons</taxon>
        <taxon>Gunneridae</taxon>
        <taxon>Pentapetalae</taxon>
        <taxon>rosids</taxon>
        <taxon>fabids</taxon>
        <taxon>Fagales</taxon>
        <taxon>Fagaceae</taxon>
        <taxon>Fagus</taxon>
    </lineage>
</organism>
<gene>
    <name evidence="3" type="ORF">FSB_LOCUS11238</name>
</gene>